<evidence type="ECO:0000313" key="12">
    <source>
        <dbReference type="Proteomes" id="UP000490980"/>
    </source>
</evidence>
<evidence type="ECO:0000256" key="7">
    <source>
        <dbReference type="SAM" id="Phobius"/>
    </source>
</evidence>
<dbReference type="PROSITE" id="PS50893">
    <property type="entry name" value="ABC_TRANSPORTER_2"/>
    <property type="match status" value="1"/>
</dbReference>
<evidence type="ECO:0000256" key="2">
    <source>
        <dbReference type="ARBA" id="ARBA00022692"/>
    </source>
</evidence>
<dbReference type="PANTHER" id="PTHR24221:SF606">
    <property type="entry name" value="COLICIN V SECRETION-PROCESSING ATP-BINDING PROTEIN"/>
    <property type="match status" value="1"/>
</dbReference>
<gene>
    <name evidence="11" type="ORF">HBF25_16340</name>
</gene>
<dbReference type="InterPro" id="IPR036640">
    <property type="entry name" value="ABC1_TM_sf"/>
</dbReference>
<dbReference type="SUPFAM" id="SSF90123">
    <property type="entry name" value="ABC transporter transmembrane region"/>
    <property type="match status" value="1"/>
</dbReference>
<evidence type="ECO:0000259" key="8">
    <source>
        <dbReference type="PROSITE" id="PS50893"/>
    </source>
</evidence>
<keyword evidence="4" id="KW-0067">ATP-binding</keyword>
<dbReference type="GO" id="GO:0034040">
    <property type="term" value="F:ATPase-coupled lipid transmembrane transporter activity"/>
    <property type="evidence" value="ECO:0007669"/>
    <property type="project" value="TreeGrafter"/>
</dbReference>
<feature type="transmembrane region" description="Helical" evidence="7">
    <location>
        <begin position="275"/>
        <end position="297"/>
    </location>
</feature>
<evidence type="ECO:0000256" key="3">
    <source>
        <dbReference type="ARBA" id="ARBA00022741"/>
    </source>
</evidence>
<accession>A0A7X5ZJM0</accession>
<dbReference type="PANTHER" id="PTHR24221">
    <property type="entry name" value="ATP-BINDING CASSETTE SUB-FAMILY B"/>
    <property type="match status" value="1"/>
</dbReference>
<dbReference type="Pfam" id="PF03412">
    <property type="entry name" value="Peptidase_C39"/>
    <property type="match status" value="1"/>
</dbReference>
<sequence>MTSGQRTRRITPLPQIAAGDCGVACLAMILQAHGSAIDIHRLRGAFDASINGISLKKIIQVASQYRLSSRAVRAEPEGLKGLRLPAMLHWNFNHYVVLESIGKQGAIIIDPASGRRRIALKALAEHFTGIAVEFRLMPDYTRIRQLVRTSIADFWTSMKGAGRAVTLLVFLSLGVQAALLIAPFLFAVMIDQAVGLASEYLAWSIFGAIVVASLFAVVADLVRRFALLNLGSQFTAQVNLNLVDHLLRLPYQYFQNRRLSDLLSRVDSTRNLRDALTEGAVPVFVDGLFSVVTLILLVRLNPVIAAITVGAFLVFLLIKVLSYPEVRARAGDLIDREADQQAALMETLRGVQVIKTMNAERIRLSAWHGASVKALTSARRLQEALSLVNAARSTVVGLDFAAVAVVCAIFVIRHDMTLGVLFAIVAIRQQLQDRIYPLLDRLFEFRLLGMRLQRLRDITEEAPEIPDDIEKTGVSAVSGGALELQDVRYRYAPDLPWVLDGVTLRIEPGEFVAINGRSGGGKSTLIRILIGLLRPGEGRVAVDGHTLSVANLEAYRNDIAVVMQDDQLFTGTIFDNISGFDPNADADDIAHAARLAEVADDIESMPMGYFSFIGDMGSTLSGGQYQRVLLARALYHKPRILFLDEGTANLDPLREGRIIDMLKRLGITVVCIAHRSKTLEEADRVYEMRGGCLHLSRDTRVPMEQGVTAAGMP</sequence>
<keyword evidence="2 7" id="KW-0812">Transmembrane</keyword>
<keyword evidence="3" id="KW-0547">Nucleotide-binding</keyword>
<dbReference type="SUPFAM" id="SSF52540">
    <property type="entry name" value="P-loop containing nucleoside triphosphate hydrolases"/>
    <property type="match status" value="1"/>
</dbReference>
<protein>
    <submittedName>
        <fullName evidence="11">Peptidase domain-containing ABC transporter</fullName>
    </submittedName>
</protein>
<feature type="transmembrane region" description="Helical" evidence="7">
    <location>
        <begin position="200"/>
        <end position="222"/>
    </location>
</feature>
<dbReference type="SMART" id="SM00382">
    <property type="entry name" value="AAA"/>
    <property type="match status" value="1"/>
</dbReference>
<feature type="domain" description="Peptidase C39" evidence="10">
    <location>
        <begin position="15"/>
        <end position="134"/>
    </location>
</feature>
<dbReference type="PROSITE" id="PS50929">
    <property type="entry name" value="ABC_TM1F"/>
    <property type="match status" value="1"/>
</dbReference>
<reference evidence="11 12" key="1">
    <citation type="submission" date="2020-03" db="EMBL/GenBank/DDBJ databases">
        <authorList>
            <person name="Lai Q."/>
        </authorList>
    </citation>
    <scope>NUCLEOTIDE SEQUENCE [LARGE SCALE GENOMIC DNA]</scope>
    <source>
        <strain evidence="11 12">CCUG 25036</strain>
    </source>
</reference>
<comment type="caution">
    <text evidence="11">The sequence shown here is derived from an EMBL/GenBank/DDBJ whole genome shotgun (WGS) entry which is preliminary data.</text>
</comment>
<dbReference type="GO" id="GO:0006508">
    <property type="term" value="P:proteolysis"/>
    <property type="evidence" value="ECO:0007669"/>
    <property type="project" value="InterPro"/>
</dbReference>
<dbReference type="Gene3D" id="3.40.50.300">
    <property type="entry name" value="P-loop containing nucleotide triphosphate hydrolases"/>
    <property type="match status" value="1"/>
</dbReference>
<dbReference type="GO" id="GO:0140359">
    <property type="term" value="F:ABC-type transporter activity"/>
    <property type="evidence" value="ECO:0007669"/>
    <property type="project" value="InterPro"/>
</dbReference>
<evidence type="ECO:0000256" key="1">
    <source>
        <dbReference type="ARBA" id="ARBA00004651"/>
    </source>
</evidence>
<evidence type="ECO:0000259" key="9">
    <source>
        <dbReference type="PROSITE" id="PS50929"/>
    </source>
</evidence>
<dbReference type="Pfam" id="PF00664">
    <property type="entry name" value="ABC_membrane"/>
    <property type="match status" value="1"/>
</dbReference>
<dbReference type="PROSITE" id="PS50990">
    <property type="entry name" value="PEPTIDASE_C39"/>
    <property type="match status" value="1"/>
</dbReference>
<evidence type="ECO:0000256" key="5">
    <source>
        <dbReference type="ARBA" id="ARBA00022989"/>
    </source>
</evidence>
<feature type="domain" description="ABC transmembrane type-1" evidence="9">
    <location>
        <begin position="167"/>
        <end position="435"/>
    </location>
</feature>
<feature type="domain" description="ABC transporter" evidence="8">
    <location>
        <begin position="482"/>
        <end position="713"/>
    </location>
</feature>
<dbReference type="Gene3D" id="1.20.1560.10">
    <property type="entry name" value="ABC transporter type 1, transmembrane domain"/>
    <property type="match status" value="1"/>
</dbReference>
<dbReference type="Gene3D" id="3.90.70.10">
    <property type="entry name" value="Cysteine proteinases"/>
    <property type="match status" value="1"/>
</dbReference>
<proteinExistence type="predicted"/>
<evidence type="ECO:0000256" key="6">
    <source>
        <dbReference type="ARBA" id="ARBA00023136"/>
    </source>
</evidence>
<dbReference type="InterPro" id="IPR003439">
    <property type="entry name" value="ABC_transporter-like_ATP-bd"/>
</dbReference>
<comment type="subcellular location">
    <subcellularLocation>
        <location evidence="1">Cell membrane</location>
        <topology evidence="1">Multi-pass membrane protein</topology>
    </subcellularLocation>
</comment>
<dbReference type="GO" id="GO:0016887">
    <property type="term" value="F:ATP hydrolysis activity"/>
    <property type="evidence" value="ECO:0007669"/>
    <property type="project" value="InterPro"/>
</dbReference>
<dbReference type="GO" id="GO:0005886">
    <property type="term" value="C:plasma membrane"/>
    <property type="evidence" value="ECO:0007669"/>
    <property type="project" value="UniProtKB-SubCell"/>
</dbReference>
<dbReference type="InterPro" id="IPR011527">
    <property type="entry name" value="ABC1_TM_dom"/>
</dbReference>
<dbReference type="InterPro" id="IPR003593">
    <property type="entry name" value="AAA+_ATPase"/>
</dbReference>
<dbReference type="GO" id="GO:0005524">
    <property type="term" value="F:ATP binding"/>
    <property type="evidence" value="ECO:0007669"/>
    <property type="project" value="UniProtKB-KW"/>
</dbReference>
<dbReference type="RefSeq" id="WP_166950261.1">
    <property type="nucleotide sequence ID" value="NZ_JAARLZ010000009.1"/>
</dbReference>
<organism evidence="11 12">
    <name type="scientific">Luteibacter anthropi</name>
    <dbReference type="NCBI Taxonomy" id="564369"/>
    <lineage>
        <taxon>Bacteria</taxon>
        <taxon>Pseudomonadati</taxon>
        <taxon>Pseudomonadota</taxon>
        <taxon>Gammaproteobacteria</taxon>
        <taxon>Lysobacterales</taxon>
        <taxon>Rhodanobacteraceae</taxon>
        <taxon>Luteibacter</taxon>
    </lineage>
</organism>
<dbReference type="Pfam" id="PF00005">
    <property type="entry name" value="ABC_tran"/>
    <property type="match status" value="1"/>
</dbReference>
<name>A0A7X5ZJM0_9GAMM</name>
<dbReference type="InterPro" id="IPR005074">
    <property type="entry name" value="Peptidase_C39"/>
</dbReference>
<evidence type="ECO:0000313" key="11">
    <source>
        <dbReference type="EMBL" id="NII07954.1"/>
    </source>
</evidence>
<dbReference type="GO" id="GO:0008233">
    <property type="term" value="F:peptidase activity"/>
    <property type="evidence" value="ECO:0007669"/>
    <property type="project" value="InterPro"/>
</dbReference>
<evidence type="ECO:0000259" key="10">
    <source>
        <dbReference type="PROSITE" id="PS50990"/>
    </source>
</evidence>
<evidence type="ECO:0000256" key="4">
    <source>
        <dbReference type="ARBA" id="ARBA00022840"/>
    </source>
</evidence>
<dbReference type="Proteomes" id="UP000490980">
    <property type="component" value="Unassembled WGS sequence"/>
</dbReference>
<keyword evidence="6 7" id="KW-0472">Membrane</keyword>
<dbReference type="InterPro" id="IPR027417">
    <property type="entry name" value="P-loop_NTPase"/>
</dbReference>
<dbReference type="InterPro" id="IPR039421">
    <property type="entry name" value="Type_1_exporter"/>
</dbReference>
<dbReference type="AlphaFoldDB" id="A0A7X5ZJM0"/>
<feature type="transmembrane region" description="Helical" evidence="7">
    <location>
        <begin position="164"/>
        <end position="188"/>
    </location>
</feature>
<feature type="transmembrane region" description="Helical" evidence="7">
    <location>
        <begin position="303"/>
        <end position="321"/>
    </location>
</feature>
<feature type="transmembrane region" description="Helical" evidence="7">
    <location>
        <begin position="400"/>
        <end position="427"/>
    </location>
</feature>
<keyword evidence="5 7" id="KW-1133">Transmembrane helix</keyword>
<dbReference type="EMBL" id="JAARLZ010000009">
    <property type="protein sequence ID" value="NII07954.1"/>
    <property type="molecule type" value="Genomic_DNA"/>
</dbReference>
<keyword evidence="12" id="KW-1185">Reference proteome</keyword>